<feature type="compositionally biased region" description="Polar residues" evidence="1">
    <location>
        <begin position="19"/>
        <end position="29"/>
    </location>
</feature>
<comment type="caution">
    <text evidence="3">The sequence shown here is derived from an EMBL/GenBank/DDBJ whole genome shotgun (WGS) entry which is preliminary data.</text>
</comment>
<dbReference type="AlphaFoldDB" id="A0A820U570"/>
<gene>
    <name evidence="2" type="ORF">GRG538_LOCUS33078</name>
    <name evidence="3" type="ORF">HFQ381_LOCUS26028</name>
    <name evidence="4" type="ORF">QYT958_LOCUS20844</name>
</gene>
<dbReference type="Proteomes" id="UP000663851">
    <property type="component" value="Unassembled WGS sequence"/>
</dbReference>
<feature type="region of interest" description="Disordered" evidence="1">
    <location>
        <begin position="467"/>
        <end position="520"/>
    </location>
</feature>
<name>A0A820U570_9BILA</name>
<evidence type="ECO:0000313" key="2">
    <source>
        <dbReference type="EMBL" id="CAF3781825.1"/>
    </source>
</evidence>
<feature type="compositionally biased region" description="Low complexity" evidence="1">
    <location>
        <begin position="664"/>
        <end position="677"/>
    </location>
</feature>
<accession>A0A820U570</accession>
<evidence type="ECO:0000313" key="5">
    <source>
        <dbReference type="Proteomes" id="UP000663851"/>
    </source>
</evidence>
<dbReference type="Proteomes" id="UP000663848">
    <property type="component" value="Unassembled WGS sequence"/>
</dbReference>
<feature type="region of interest" description="Disordered" evidence="1">
    <location>
        <begin position="810"/>
        <end position="834"/>
    </location>
</feature>
<feature type="compositionally biased region" description="Polar residues" evidence="1">
    <location>
        <begin position="1"/>
        <end position="10"/>
    </location>
</feature>
<reference evidence="3" key="1">
    <citation type="submission" date="2021-02" db="EMBL/GenBank/DDBJ databases">
        <authorList>
            <person name="Nowell W R."/>
        </authorList>
    </citation>
    <scope>NUCLEOTIDE SEQUENCE</scope>
</reference>
<sequence length="834" mass="94807">MDKPTSSAVPSRSRIAAGNKNSGNWSQPNRPFLSIEGQMAMEYNIRMSKIKEEVQFKSSLVWSRRVRQWLEASFDVRMLDYTGSTIYLISSASYIPENIHVYRNNTVCLSNSLYMFMVTNSSFGKSDFHKRYKHAISNCYQVKMTGEMLPRPNTNDAEVSNALKCPYFIDDFTKLGLLNGLVNYPQLILADEADPFLIRNGLIPPPTLPSNGGNDNFNINDIALQAYTGEWCVLKITATDSIHIKCKRLCILGYCTSESTMRLMRRKNNYEQPSPFVERCNFFWVPMPLTLEKFEQPQWPYSEPTEDQICMALDILSNIDFYFDDHSRQLIISFGNALMFHVYSNQNGDQWINNRLGKSREHTYRVAANIQLVELAFNLLDQYYLEHNHYNHHKADNLFRVQMVEIANRMLNRTDLSQRIALDIHFQVVQSAINTVLMNISQYECFFSGYGLTRVNSNISYNSNSSINTNNLNPIMEPSSSSKNAQKQHNMIDDEPNPPSSSDDMGNPRENNDIPSITISTANVDVIQRKRHTTHSLDSYEEENSEISENEDYTYSTIEIGQLVALTPIINFLRAHPHIIDCCPDIAHFLTKKDDEHISTVVSSKSNINPNISINDDSDEIIHASEDINEEQFDDDIDQFVMTNQKYSSIDNQASSHHMINHGSSSPSTNTQRSSSISSIMPFASRQELMVGQQSQQINPNSLLLATVDAQSMSANICRQQSLLLPNETTEQIQAGETWNPYLLKKFEEFMAMQRAHRGTQLSPSFDSTTVGHNHSVTAMIAPPVQLPSDTDLLKQTRQQTPASLAATRLDQRANNQKKEAKKQLLLASNAIEH</sequence>
<feature type="region of interest" description="Disordered" evidence="1">
    <location>
        <begin position="656"/>
        <end position="677"/>
    </location>
</feature>
<protein>
    <submittedName>
        <fullName evidence="3">Uncharacterized protein</fullName>
    </submittedName>
</protein>
<dbReference type="Proteomes" id="UP000663872">
    <property type="component" value="Unassembled WGS sequence"/>
</dbReference>
<organism evidence="3 5">
    <name type="scientific">Rotaria socialis</name>
    <dbReference type="NCBI Taxonomy" id="392032"/>
    <lineage>
        <taxon>Eukaryota</taxon>
        <taxon>Metazoa</taxon>
        <taxon>Spiralia</taxon>
        <taxon>Gnathifera</taxon>
        <taxon>Rotifera</taxon>
        <taxon>Eurotatoria</taxon>
        <taxon>Bdelloidea</taxon>
        <taxon>Philodinida</taxon>
        <taxon>Philodinidae</taxon>
        <taxon>Rotaria</taxon>
    </lineage>
</organism>
<proteinExistence type="predicted"/>
<dbReference type="EMBL" id="CAJOBR010003693">
    <property type="protein sequence ID" value="CAF4748749.1"/>
    <property type="molecule type" value="Genomic_DNA"/>
</dbReference>
<dbReference type="EMBL" id="CAJNYT010005877">
    <property type="protein sequence ID" value="CAF3781825.1"/>
    <property type="molecule type" value="Genomic_DNA"/>
</dbReference>
<evidence type="ECO:0000313" key="3">
    <source>
        <dbReference type="EMBL" id="CAF4478301.1"/>
    </source>
</evidence>
<evidence type="ECO:0000313" key="4">
    <source>
        <dbReference type="EMBL" id="CAF4748749.1"/>
    </source>
</evidence>
<evidence type="ECO:0000256" key="1">
    <source>
        <dbReference type="SAM" id="MobiDB-lite"/>
    </source>
</evidence>
<dbReference type="EMBL" id="CAJOBO010003031">
    <property type="protein sequence ID" value="CAF4478301.1"/>
    <property type="molecule type" value="Genomic_DNA"/>
</dbReference>
<feature type="compositionally biased region" description="Polar residues" evidence="1">
    <location>
        <begin position="478"/>
        <end position="489"/>
    </location>
</feature>
<feature type="region of interest" description="Disordered" evidence="1">
    <location>
        <begin position="1"/>
        <end position="29"/>
    </location>
</feature>